<evidence type="ECO:0000313" key="6">
    <source>
        <dbReference type="EMBL" id="GGW93195.1"/>
    </source>
</evidence>
<dbReference type="CDD" id="cd03141">
    <property type="entry name" value="GATase1_Hsp31_like"/>
    <property type="match status" value="1"/>
</dbReference>
<dbReference type="GO" id="GO:0005737">
    <property type="term" value="C:cytoplasm"/>
    <property type="evidence" value="ECO:0007669"/>
    <property type="project" value="TreeGrafter"/>
</dbReference>
<keyword evidence="1" id="KW-0346">Stress response</keyword>
<dbReference type="AlphaFoldDB" id="A0A918N0E2"/>
<dbReference type="GO" id="GO:0019243">
    <property type="term" value="P:methylglyoxal catabolic process to D-lactate via S-lactoyl-glutathione"/>
    <property type="evidence" value="ECO:0007669"/>
    <property type="project" value="TreeGrafter"/>
</dbReference>
<organism evidence="6 7">
    <name type="scientific">Alteromonas halophila</name>
    <dbReference type="NCBI Taxonomy" id="516698"/>
    <lineage>
        <taxon>Bacteria</taxon>
        <taxon>Pseudomonadati</taxon>
        <taxon>Pseudomonadota</taxon>
        <taxon>Gammaproteobacteria</taxon>
        <taxon>Alteromonadales</taxon>
        <taxon>Alteromonadaceae</taxon>
        <taxon>Alteromonas/Salinimonas group</taxon>
        <taxon>Alteromonas</taxon>
    </lineage>
</organism>
<sequence length="250" mass="26702">MMKALVKAFAGLLLTITATVASAEPRALIVVTSHDKMGDTDERTGLWLSEMTHPYHELTNAGIDVELASIQGGAAPVDPRSLGEDDQINKTFMANPATRSLLDNTKKLANVDPSRYQAIVFAGGHGTVWDFSESQAVNDIGYAIYEHGGIVAAVCHGPAALLNIRDTKGNLIIDGKQVAGFSNAEEQAVGLTDVVPYLLQDELEKSGAGYREGKMFKSFVVQDGRLITGQNPQSAMELGRKLAASLTDKS</sequence>
<dbReference type="EMBL" id="BMXP01000009">
    <property type="protein sequence ID" value="GGW93195.1"/>
    <property type="molecule type" value="Genomic_DNA"/>
</dbReference>
<reference evidence="6" key="2">
    <citation type="submission" date="2020-09" db="EMBL/GenBank/DDBJ databases">
        <authorList>
            <person name="Sun Q."/>
            <person name="Kim S."/>
        </authorList>
    </citation>
    <scope>NUCLEOTIDE SEQUENCE</scope>
    <source>
        <strain evidence="6">KCTC 22164</strain>
    </source>
</reference>
<keyword evidence="2" id="KW-0456">Lyase</keyword>
<dbReference type="Gene3D" id="3.40.50.880">
    <property type="match status" value="1"/>
</dbReference>
<dbReference type="InterPro" id="IPR050325">
    <property type="entry name" value="Prot/Nucl_acid_deglycase"/>
</dbReference>
<dbReference type="InterPro" id="IPR002818">
    <property type="entry name" value="DJ-1/PfpI"/>
</dbReference>
<feature type="chain" id="PRO_5037724606" evidence="4">
    <location>
        <begin position="24"/>
        <end position="250"/>
    </location>
</feature>
<protein>
    <submittedName>
        <fullName evidence="6">Thiazole biosynthesis protein ThiJ</fullName>
    </submittedName>
</protein>
<dbReference type="Proteomes" id="UP000631300">
    <property type="component" value="Unassembled WGS sequence"/>
</dbReference>
<evidence type="ECO:0000256" key="2">
    <source>
        <dbReference type="ARBA" id="ARBA00023239"/>
    </source>
</evidence>
<evidence type="ECO:0000259" key="5">
    <source>
        <dbReference type="Pfam" id="PF01965"/>
    </source>
</evidence>
<keyword evidence="7" id="KW-1185">Reference proteome</keyword>
<accession>A0A918N0E2</accession>
<dbReference type="PANTHER" id="PTHR48094:SF11">
    <property type="entry name" value="GLUTATHIONE-INDEPENDENT GLYOXALASE HSP31-RELATED"/>
    <property type="match status" value="1"/>
</dbReference>
<reference evidence="6" key="1">
    <citation type="journal article" date="2014" name="Int. J. Syst. Evol. Microbiol.">
        <title>Complete genome sequence of Corynebacterium casei LMG S-19264T (=DSM 44701T), isolated from a smear-ripened cheese.</title>
        <authorList>
            <consortium name="US DOE Joint Genome Institute (JGI-PGF)"/>
            <person name="Walter F."/>
            <person name="Albersmeier A."/>
            <person name="Kalinowski J."/>
            <person name="Ruckert C."/>
        </authorList>
    </citation>
    <scope>NUCLEOTIDE SEQUENCE</scope>
    <source>
        <strain evidence="6">KCTC 22164</strain>
    </source>
</reference>
<proteinExistence type="inferred from homology"/>
<dbReference type="GO" id="GO:0019172">
    <property type="term" value="F:glyoxalase III activity"/>
    <property type="evidence" value="ECO:0007669"/>
    <property type="project" value="TreeGrafter"/>
</dbReference>
<gene>
    <name evidence="6" type="ORF">GCM10007391_29370</name>
</gene>
<dbReference type="RefSeq" id="WP_189407800.1">
    <property type="nucleotide sequence ID" value="NZ_BMXP01000009.1"/>
</dbReference>
<keyword evidence="4" id="KW-0732">Signal</keyword>
<evidence type="ECO:0000256" key="4">
    <source>
        <dbReference type="SAM" id="SignalP"/>
    </source>
</evidence>
<feature type="domain" description="DJ-1/PfpI" evidence="5">
    <location>
        <begin position="49"/>
        <end position="243"/>
    </location>
</feature>
<evidence type="ECO:0000256" key="3">
    <source>
        <dbReference type="ARBA" id="ARBA00038493"/>
    </source>
</evidence>
<comment type="similarity">
    <text evidence="3">Belongs to the peptidase C56 family. HSP31-like subfamily.</text>
</comment>
<dbReference type="SUPFAM" id="SSF52317">
    <property type="entry name" value="Class I glutamine amidotransferase-like"/>
    <property type="match status" value="1"/>
</dbReference>
<evidence type="ECO:0000313" key="7">
    <source>
        <dbReference type="Proteomes" id="UP000631300"/>
    </source>
</evidence>
<name>A0A918N0E2_9ALTE</name>
<comment type="caution">
    <text evidence="6">The sequence shown here is derived from an EMBL/GenBank/DDBJ whole genome shotgun (WGS) entry which is preliminary data.</text>
</comment>
<dbReference type="PANTHER" id="PTHR48094">
    <property type="entry name" value="PROTEIN/NUCLEIC ACID DEGLYCASE DJ-1-RELATED"/>
    <property type="match status" value="1"/>
</dbReference>
<dbReference type="Pfam" id="PF01965">
    <property type="entry name" value="DJ-1_PfpI"/>
    <property type="match status" value="1"/>
</dbReference>
<feature type="signal peptide" evidence="4">
    <location>
        <begin position="1"/>
        <end position="23"/>
    </location>
</feature>
<dbReference type="InterPro" id="IPR029062">
    <property type="entry name" value="Class_I_gatase-like"/>
</dbReference>
<evidence type="ECO:0000256" key="1">
    <source>
        <dbReference type="ARBA" id="ARBA00023016"/>
    </source>
</evidence>